<comment type="caution">
    <text evidence="1">The sequence shown here is derived from an EMBL/GenBank/DDBJ whole genome shotgun (WGS) entry which is preliminary data.</text>
</comment>
<accession>A0A0J6YAG5</accession>
<keyword evidence="2" id="KW-1185">Reference proteome</keyword>
<name>A0A0J6YAG5_9MYCO</name>
<protein>
    <submittedName>
        <fullName evidence="1">Uncharacterized protein</fullName>
    </submittedName>
</protein>
<evidence type="ECO:0000313" key="2">
    <source>
        <dbReference type="Proteomes" id="UP000036513"/>
    </source>
</evidence>
<sequence>MTSPTAKTCKVRFFELRLLPDDTQAPGQRWSQILRNLQTTSNCGRVGAHECEYNGVTLEGLPLIEGNEPATAIAVGRTVTPRQRNLLTSARSDLPVDADHEPVEEAFVSFFPNNVVGIVLSTISAPSHVAVATWLNTVTPPRFAGQSALWHAVPVVDREKYLTIAEAREVTSVTFALKPENVPATSGTVLGGFLTEGRQYGHGVRIEVKITAGRGRPGESSRESAHRLARDLVGLHTAGVDLEKAQANVRRAYGEAVEPIDILHHRLAREVEIPVTDGRSLDQTSVFRETRSAYRDLEAEILAAIGLS</sequence>
<proteinExistence type="predicted"/>
<evidence type="ECO:0000313" key="1">
    <source>
        <dbReference type="EMBL" id="KMO69911.1"/>
    </source>
</evidence>
<dbReference type="PATRIC" id="fig|37916.4.peg.4800"/>
<reference evidence="1 2" key="1">
    <citation type="journal article" date="2015" name="Genome Biol. Evol.">
        <title>Characterization of Three Mycobacterium spp. with Potential Use in Bioremediation by Genome Sequencing and Comparative Genomics.</title>
        <authorList>
            <person name="Das S."/>
            <person name="Pettersson B.M."/>
            <person name="Behra P.R."/>
            <person name="Ramesh M."/>
            <person name="Dasgupta S."/>
            <person name="Bhattacharya A."/>
            <person name="Kirsebom L.A."/>
        </authorList>
    </citation>
    <scope>NUCLEOTIDE SEQUENCE [LARGE SCALE GENOMIC DNA]</scope>
    <source>
        <strain evidence="1 2">DSM 43826</strain>
    </source>
</reference>
<organism evidence="1 2">
    <name type="scientific">Mycolicibacterium chlorophenolicum</name>
    <dbReference type="NCBI Taxonomy" id="37916"/>
    <lineage>
        <taxon>Bacteria</taxon>
        <taxon>Bacillati</taxon>
        <taxon>Actinomycetota</taxon>
        <taxon>Actinomycetes</taxon>
        <taxon>Mycobacteriales</taxon>
        <taxon>Mycobacteriaceae</taxon>
        <taxon>Mycolicibacterium</taxon>
    </lineage>
</organism>
<gene>
    <name evidence="1" type="ORF">MCHLDSM_04794</name>
</gene>
<dbReference type="Proteomes" id="UP000036513">
    <property type="component" value="Unassembled WGS sequence"/>
</dbReference>
<dbReference type="EMBL" id="JYNL01000064">
    <property type="protein sequence ID" value="KMO69911.1"/>
    <property type="molecule type" value="Genomic_DNA"/>
</dbReference>
<dbReference type="AlphaFoldDB" id="A0A0J6YAG5"/>